<keyword evidence="2" id="KW-0812">Transmembrane</keyword>
<keyword evidence="4" id="KW-1185">Reference proteome</keyword>
<keyword evidence="2" id="KW-0472">Membrane</keyword>
<feature type="transmembrane region" description="Helical" evidence="2">
    <location>
        <begin position="143"/>
        <end position="166"/>
    </location>
</feature>
<sequence>MSTQQSYPLNSFDVYLLRSWLVEIAVPWLLYGINAMLLLFLSYILLSQQNHPTKPQLILLILVVFMLILSTACVTLETQFTLEQLPFLSEGLTDAKFDYIVHKSAHIRIALGVLGRTNYIIGDGIVVWRAWIMFPYNQLVKNILILCMLASFVGTFADAGLAAASFQRLQLGSTTNDLIMAIPLLVTNIIATGLNGYKAYLHNKDIREHLSQCDTHVTKAQKILLLLVESGMVYCGIWIATICVLAAANEAKVELTLAYLIFFTSLPFLSALYPILIILLVALERSKEDIRSMNEMSLSQSIRFASAQPAASQSESQREPRLSFNTSISE</sequence>
<feature type="transmembrane region" description="Helical" evidence="2">
    <location>
        <begin position="259"/>
        <end position="283"/>
    </location>
</feature>
<protein>
    <submittedName>
        <fullName evidence="3">Uncharacterized protein</fullName>
    </submittedName>
</protein>
<feature type="transmembrane region" description="Helical" evidence="2">
    <location>
        <begin position="20"/>
        <end position="45"/>
    </location>
</feature>
<feature type="transmembrane region" description="Helical" evidence="2">
    <location>
        <begin position="109"/>
        <end position="131"/>
    </location>
</feature>
<feature type="transmembrane region" description="Helical" evidence="2">
    <location>
        <begin position="178"/>
        <end position="197"/>
    </location>
</feature>
<evidence type="ECO:0000256" key="2">
    <source>
        <dbReference type="SAM" id="Phobius"/>
    </source>
</evidence>
<evidence type="ECO:0000313" key="4">
    <source>
        <dbReference type="Proteomes" id="UP000559256"/>
    </source>
</evidence>
<comment type="caution">
    <text evidence="3">The sequence shown here is derived from an EMBL/GenBank/DDBJ whole genome shotgun (WGS) entry which is preliminary data.</text>
</comment>
<feature type="transmembrane region" description="Helical" evidence="2">
    <location>
        <begin position="224"/>
        <end position="247"/>
    </location>
</feature>
<feature type="transmembrane region" description="Helical" evidence="2">
    <location>
        <begin position="57"/>
        <end position="80"/>
    </location>
</feature>
<dbReference type="EMBL" id="JAACJM010000041">
    <property type="protein sequence ID" value="KAF5361266.1"/>
    <property type="molecule type" value="Genomic_DNA"/>
</dbReference>
<keyword evidence="2" id="KW-1133">Transmembrane helix</keyword>
<gene>
    <name evidence="3" type="ORF">D9758_010311</name>
</gene>
<accession>A0A8H5LL42</accession>
<feature type="region of interest" description="Disordered" evidence="1">
    <location>
        <begin position="308"/>
        <end position="330"/>
    </location>
</feature>
<dbReference type="OrthoDB" id="3248740at2759"/>
<name>A0A8H5LL42_9AGAR</name>
<evidence type="ECO:0000256" key="1">
    <source>
        <dbReference type="SAM" id="MobiDB-lite"/>
    </source>
</evidence>
<reference evidence="3 4" key="1">
    <citation type="journal article" date="2020" name="ISME J.">
        <title>Uncovering the hidden diversity of litter-decomposition mechanisms in mushroom-forming fungi.</title>
        <authorList>
            <person name="Floudas D."/>
            <person name="Bentzer J."/>
            <person name="Ahren D."/>
            <person name="Johansson T."/>
            <person name="Persson P."/>
            <person name="Tunlid A."/>
        </authorList>
    </citation>
    <scope>NUCLEOTIDE SEQUENCE [LARGE SCALE GENOMIC DNA]</scope>
    <source>
        <strain evidence="3 4">CBS 291.85</strain>
    </source>
</reference>
<dbReference type="Proteomes" id="UP000559256">
    <property type="component" value="Unassembled WGS sequence"/>
</dbReference>
<evidence type="ECO:0000313" key="3">
    <source>
        <dbReference type="EMBL" id="KAF5361266.1"/>
    </source>
</evidence>
<proteinExistence type="predicted"/>
<organism evidence="3 4">
    <name type="scientific">Tetrapyrgos nigripes</name>
    <dbReference type="NCBI Taxonomy" id="182062"/>
    <lineage>
        <taxon>Eukaryota</taxon>
        <taxon>Fungi</taxon>
        <taxon>Dikarya</taxon>
        <taxon>Basidiomycota</taxon>
        <taxon>Agaricomycotina</taxon>
        <taxon>Agaricomycetes</taxon>
        <taxon>Agaricomycetidae</taxon>
        <taxon>Agaricales</taxon>
        <taxon>Marasmiineae</taxon>
        <taxon>Marasmiaceae</taxon>
        <taxon>Tetrapyrgos</taxon>
    </lineage>
</organism>
<dbReference type="AlphaFoldDB" id="A0A8H5LL42"/>